<keyword evidence="2 6" id="KW-0489">Methyltransferase</keyword>
<evidence type="ECO:0000256" key="2">
    <source>
        <dbReference type="ARBA" id="ARBA00022603"/>
    </source>
</evidence>
<evidence type="ECO:0000256" key="3">
    <source>
        <dbReference type="ARBA" id="ARBA00022679"/>
    </source>
</evidence>
<gene>
    <name evidence="8" type="ORF">HMPREF9446_02297</name>
</gene>
<evidence type="ECO:0000256" key="6">
    <source>
        <dbReference type="HAMAP-Rule" id="MF_01872"/>
    </source>
</evidence>
<evidence type="ECO:0000256" key="5">
    <source>
        <dbReference type="ARBA" id="ARBA00022694"/>
    </source>
</evidence>
<dbReference type="GeneID" id="86049837"/>
<keyword evidence="5 6" id="KW-0819">tRNA processing</keyword>
<keyword evidence="3 6" id="KW-0808">Transferase</keyword>
<dbReference type="InterPro" id="IPR002052">
    <property type="entry name" value="DNA_methylase_N6_adenine_CS"/>
</dbReference>
<dbReference type="EMBL" id="AFBN01000042">
    <property type="protein sequence ID" value="EGF56291.1"/>
    <property type="molecule type" value="Genomic_DNA"/>
</dbReference>
<dbReference type="GO" id="GO:0008033">
    <property type="term" value="P:tRNA processing"/>
    <property type="evidence" value="ECO:0007669"/>
    <property type="project" value="UniProtKB-UniRule"/>
</dbReference>
<dbReference type="InterPro" id="IPR029063">
    <property type="entry name" value="SAM-dependent_MTases_sf"/>
</dbReference>
<dbReference type="PROSITE" id="PS00092">
    <property type="entry name" value="N6_MTASE"/>
    <property type="match status" value="1"/>
</dbReference>
<keyword evidence="1 6" id="KW-0963">Cytoplasm</keyword>
<comment type="catalytic activity">
    <reaction evidence="6">
        <text>adenosine(37) in tRNA1(Val) + S-adenosyl-L-methionine = N(6)-methyladenosine(37) in tRNA1(Val) + S-adenosyl-L-homocysteine + H(+)</text>
        <dbReference type="Rhea" id="RHEA:43160"/>
        <dbReference type="Rhea" id="RHEA-COMP:10369"/>
        <dbReference type="Rhea" id="RHEA-COMP:10370"/>
        <dbReference type="ChEBI" id="CHEBI:15378"/>
        <dbReference type="ChEBI" id="CHEBI:57856"/>
        <dbReference type="ChEBI" id="CHEBI:59789"/>
        <dbReference type="ChEBI" id="CHEBI:74411"/>
        <dbReference type="ChEBI" id="CHEBI:74449"/>
        <dbReference type="EC" id="2.1.1.223"/>
    </reaction>
</comment>
<keyword evidence="9" id="KW-1185">Reference proteome</keyword>
<dbReference type="GO" id="GO:0005737">
    <property type="term" value="C:cytoplasm"/>
    <property type="evidence" value="ECO:0007669"/>
    <property type="project" value="UniProtKB-SubCell"/>
</dbReference>
<dbReference type="GO" id="GO:0003676">
    <property type="term" value="F:nucleic acid binding"/>
    <property type="evidence" value="ECO:0007669"/>
    <property type="project" value="InterPro"/>
</dbReference>
<dbReference type="GO" id="GO:0016430">
    <property type="term" value="F:tRNA (adenine-N6)-methyltransferase activity"/>
    <property type="evidence" value="ECO:0007669"/>
    <property type="project" value="UniProtKB-UniRule"/>
</dbReference>
<dbReference type="PANTHER" id="PTHR47739">
    <property type="entry name" value="TRNA1(VAL) (ADENINE(37)-N6)-METHYLTRANSFERASE"/>
    <property type="match status" value="1"/>
</dbReference>
<dbReference type="Pfam" id="PF05175">
    <property type="entry name" value="MTS"/>
    <property type="match status" value="1"/>
</dbReference>
<comment type="subcellular location">
    <subcellularLocation>
        <location evidence="6">Cytoplasm</location>
    </subcellularLocation>
</comment>
<evidence type="ECO:0000313" key="8">
    <source>
        <dbReference type="EMBL" id="EGF56291.1"/>
    </source>
</evidence>
<dbReference type="InterPro" id="IPR007848">
    <property type="entry name" value="Small_mtfrase_dom"/>
</dbReference>
<dbReference type="AlphaFoldDB" id="F3PU75"/>
<evidence type="ECO:0000256" key="1">
    <source>
        <dbReference type="ARBA" id="ARBA00022490"/>
    </source>
</evidence>
<dbReference type="Proteomes" id="UP000003416">
    <property type="component" value="Unassembled WGS sequence"/>
</dbReference>
<proteinExistence type="inferred from homology"/>
<reference evidence="8 9" key="1">
    <citation type="submission" date="2011-02" db="EMBL/GenBank/DDBJ databases">
        <authorList>
            <person name="Weinstock G."/>
            <person name="Sodergren E."/>
            <person name="Clifton S."/>
            <person name="Fulton L."/>
            <person name="Fulton B."/>
            <person name="Courtney L."/>
            <person name="Fronick C."/>
            <person name="Harrison M."/>
            <person name="Strong C."/>
            <person name="Farmer C."/>
            <person name="Delahaunty K."/>
            <person name="Markovic C."/>
            <person name="Hall O."/>
            <person name="Minx P."/>
            <person name="Tomlinson C."/>
            <person name="Mitreva M."/>
            <person name="Hou S."/>
            <person name="Chen J."/>
            <person name="Wollam A."/>
            <person name="Pepin K.H."/>
            <person name="Johnson M."/>
            <person name="Bhonagiri V."/>
            <person name="Zhang X."/>
            <person name="Suruliraj S."/>
            <person name="Warren W."/>
            <person name="Chinwalla A."/>
            <person name="Mardis E.R."/>
            <person name="Wilson R.K."/>
        </authorList>
    </citation>
    <scope>NUCLEOTIDE SEQUENCE [LARGE SCALE GENOMIC DNA]</scope>
    <source>
        <strain evidence="8 9">YIT 12057</strain>
    </source>
</reference>
<accession>F3PU75</accession>
<protein>
    <recommendedName>
        <fullName evidence="6">tRNA1(Val) (adenine(37)-N6)-methyltransferase</fullName>
        <ecNumber evidence="6">2.1.1.223</ecNumber>
    </recommendedName>
    <alternativeName>
        <fullName evidence="6">tRNA m6A37 methyltransferase</fullName>
    </alternativeName>
</protein>
<comment type="caution">
    <text evidence="8">The sequence shown here is derived from an EMBL/GenBank/DDBJ whole genome shotgun (WGS) entry which is preliminary data.</text>
</comment>
<dbReference type="CDD" id="cd02440">
    <property type="entry name" value="AdoMet_MTases"/>
    <property type="match status" value="1"/>
</dbReference>
<name>F3PU75_9BACE</name>
<dbReference type="GO" id="GO:0032259">
    <property type="term" value="P:methylation"/>
    <property type="evidence" value="ECO:0007669"/>
    <property type="project" value="UniProtKB-KW"/>
</dbReference>
<comment type="function">
    <text evidence="6">Specifically methylates the adenine in position 37 of tRNA(1)(Val) (anticodon cmo5UAC).</text>
</comment>
<sequence length="235" mass="26637">MSNSSFKFKQFTIYHDKCAMKVGTDGVLLGAWAPIANVKRVLDVGTGTGLIALQLAQRNPHAKITAIEIDTVAAEQAKNNVLHSPWADRIEVLCLDFRNYQQDDKFDLIVSNPPYFMDALKCPDEQRCMARHAGGLNYHSLFRHAVHLLSEQGKVSIIIPSEVEKTAVDAAWSHKLFPSHRMQVFTKPGKPCRRVLLTFGFQEKTCIEENLCIEVNHNEFTPEYIALTKDFYLKM</sequence>
<dbReference type="eggNOG" id="COG4123">
    <property type="taxonomic scope" value="Bacteria"/>
</dbReference>
<dbReference type="InterPro" id="IPR022882">
    <property type="entry name" value="tRNA_adenine-N6_MeTrfase"/>
</dbReference>
<evidence type="ECO:0000313" key="9">
    <source>
        <dbReference type="Proteomes" id="UP000003416"/>
    </source>
</evidence>
<dbReference type="InterPro" id="IPR050210">
    <property type="entry name" value="tRNA_Adenine-N(6)_MTase"/>
</dbReference>
<dbReference type="RefSeq" id="WP_009125554.1">
    <property type="nucleotide sequence ID" value="NZ_GL882639.1"/>
</dbReference>
<comment type="similarity">
    <text evidence="6">Belongs to the methyltransferase superfamily. tRNA (adenine-N(6)-)-methyltransferase family.</text>
</comment>
<feature type="domain" description="Methyltransferase small" evidence="7">
    <location>
        <begin position="37"/>
        <end position="162"/>
    </location>
</feature>
<organism evidence="8 9">
    <name type="scientific">Bacteroides fluxus YIT 12057</name>
    <dbReference type="NCBI Taxonomy" id="763034"/>
    <lineage>
        <taxon>Bacteria</taxon>
        <taxon>Pseudomonadati</taxon>
        <taxon>Bacteroidota</taxon>
        <taxon>Bacteroidia</taxon>
        <taxon>Bacteroidales</taxon>
        <taxon>Bacteroidaceae</taxon>
        <taxon>Bacteroides</taxon>
    </lineage>
</organism>
<dbReference type="Gene3D" id="3.40.50.150">
    <property type="entry name" value="Vaccinia Virus protein VP39"/>
    <property type="match status" value="1"/>
</dbReference>
<dbReference type="PANTHER" id="PTHR47739:SF1">
    <property type="entry name" value="TRNA1(VAL) (ADENINE(37)-N6)-METHYLTRANSFERASE"/>
    <property type="match status" value="1"/>
</dbReference>
<keyword evidence="4 6" id="KW-0949">S-adenosyl-L-methionine</keyword>
<dbReference type="HAMAP" id="MF_01872">
    <property type="entry name" value="tRNA_methyltr_YfiC"/>
    <property type="match status" value="1"/>
</dbReference>
<evidence type="ECO:0000256" key="4">
    <source>
        <dbReference type="ARBA" id="ARBA00022691"/>
    </source>
</evidence>
<dbReference type="SUPFAM" id="SSF53335">
    <property type="entry name" value="S-adenosyl-L-methionine-dependent methyltransferases"/>
    <property type="match status" value="1"/>
</dbReference>
<dbReference type="PRINTS" id="PR00507">
    <property type="entry name" value="N12N6MTFRASE"/>
</dbReference>
<evidence type="ECO:0000259" key="7">
    <source>
        <dbReference type="Pfam" id="PF05175"/>
    </source>
</evidence>
<dbReference type="HOGENOM" id="CLU_061983_0_0_10"/>
<dbReference type="EC" id="2.1.1.223" evidence="6"/>
<dbReference type="STRING" id="763034.HMPREF9446_02297"/>